<dbReference type="AlphaFoldDB" id="A0A380TBY6"/>
<accession>A0A380TBY6</accession>
<protein>
    <recommendedName>
        <fullName evidence="2">DNA breaking-rejoining protein</fullName>
    </recommendedName>
</protein>
<proteinExistence type="predicted"/>
<sequence>MHLIENDATSWKGNPMKAIFIAASFGLALSLVHGSARAEDIRQERVHFQPGSTSATIEGRITGRQTIDYVLGARQGQSMNVSMATDNNANYFNILAPGESEVAMFNGSVADNQFEGVLPKSGDYKVRVYLMRSAARRNEVANYRLEMIITAADTKPATDADDAAGSSMKVPTQ</sequence>
<name>A0A380TBY6_9ZZZZ</name>
<organism evidence="1">
    <name type="scientific">metagenome</name>
    <dbReference type="NCBI Taxonomy" id="256318"/>
    <lineage>
        <taxon>unclassified sequences</taxon>
        <taxon>metagenomes</taxon>
    </lineage>
</organism>
<dbReference type="Gene3D" id="2.60.120.380">
    <property type="match status" value="1"/>
</dbReference>
<gene>
    <name evidence="1" type="ORF">DF3PB_1620010</name>
</gene>
<dbReference type="EMBL" id="UIDG01000071">
    <property type="protein sequence ID" value="SUS05006.1"/>
    <property type="molecule type" value="Genomic_DNA"/>
</dbReference>
<evidence type="ECO:0008006" key="2">
    <source>
        <dbReference type="Google" id="ProtNLM"/>
    </source>
</evidence>
<reference evidence="1" key="1">
    <citation type="submission" date="2018-07" db="EMBL/GenBank/DDBJ databases">
        <authorList>
            <person name="Quirk P.G."/>
            <person name="Krulwich T.A."/>
        </authorList>
    </citation>
    <scope>NUCLEOTIDE SEQUENCE</scope>
</reference>
<evidence type="ECO:0000313" key="1">
    <source>
        <dbReference type="EMBL" id="SUS05006.1"/>
    </source>
</evidence>